<accession>A0A381VV96</accession>
<feature type="non-terminal residue" evidence="1">
    <location>
        <position position="1"/>
    </location>
</feature>
<sequence>LNRKLELQLLCNSSLKRTFVHLTFNQVVAGSIPARPTNKSITYECLKKAVVRFKPDCPIQL</sequence>
<dbReference type="EMBL" id="UINC01009884">
    <property type="protein sequence ID" value="SVA44185.1"/>
    <property type="molecule type" value="Genomic_DNA"/>
</dbReference>
<evidence type="ECO:0000313" key="1">
    <source>
        <dbReference type="EMBL" id="SVA44185.1"/>
    </source>
</evidence>
<dbReference type="AlphaFoldDB" id="A0A381VV96"/>
<name>A0A381VV96_9ZZZZ</name>
<organism evidence="1">
    <name type="scientific">marine metagenome</name>
    <dbReference type="NCBI Taxonomy" id="408172"/>
    <lineage>
        <taxon>unclassified sequences</taxon>
        <taxon>metagenomes</taxon>
        <taxon>ecological metagenomes</taxon>
    </lineage>
</organism>
<dbReference type="AntiFam" id="ANF00010">
    <property type="entry name" value="tRNA translation"/>
</dbReference>
<protein>
    <submittedName>
        <fullName evidence="1">Uncharacterized protein</fullName>
    </submittedName>
</protein>
<proteinExistence type="predicted"/>
<feature type="non-terminal residue" evidence="1">
    <location>
        <position position="61"/>
    </location>
</feature>
<gene>
    <name evidence="1" type="ORF">METZ01_LOCUS97039</name>
</gene>
<reference evidence="1" key="1">
    <citation type="submission" date="2018-05" db="EMBL/GenBank/DDBJ databases">
        <authorList>
            <person name="Lanie J.A."/>
            <person name="Ng W.-L."/>
            <person name="Kazmierczak K.M."/>
            <person name="Andrzejewski T.M."/>
            <person name="Davidsen T.M."/>
            <person name="Wayne K.J."/>
            <person name="Tettelin H."/>
            <person name="Glass J.I."/>
            <person name="Rusch D."/>
            <person name="Podicherti R."/>
            <person name="Tsui H.-C.T."/>
            <person name="Winkler M.E."/>
        </authorList>
    </citation>
    <scope>NUCLEOTIDE SEQUENCE</scope>
</reference>